<sequence>MSQTIPVMIEGETCDVPVGISVAAALSLTTNPTTRVAVGGQPRAPFCGMGICQECRVTVNGRRVLACQTLCQPGMTIERSCHANPAL</sequence>
<evidence type="ECO:0000313" key="3">
    <source>
        <dbReference type="EMBL" id="RWT26044.1"/>
    </source>
</evidence>
<gene>
    <name evidence="3" type="ORF">DN603_00335</name>
    <name evidence="2" type="ORF">U5E74_05315</name>
</gene>
<proteinExistence type="predicted"/>
<dbReference type="GO" id="GO:0016491">
    <property type="term" value="F:oxidoreductase activity"/>
    <property type="evidence" value="ECO:0007669"/>
    <property type="project" value="UniProtKB-KW"/>
</dbReference>
<dbReference type="InterPro" id="IPR042204">
    <property type="entry name" value="2Fe-2S-bd_N"/>
</dbReference>
<organism evidence="3 4">
    <name type="scientific">Raoultella planticola</name>
    <name type="common">Klebsiella planticola</name>
    <dbReference type="NCBI Taxonomy" id="575"/>
    <lineage>
        <taxon>Bacteria</taxon>
        <taxon>Pseudomonadati</taxon>
        <taxon>Pseudomonadota</taxon>
        <taxon>Gammaproteobacteria</taxon>
        <taxon>Enterobacterales</taxon>
        <taxon>Enterobacteriaceae</taxon>
        <taxon>Klebsiella/Raoultella group</taxon>
        <taxon>Raoultella</taxon>
    </lineage>
</organism>
<name>A0A2X2E7N3_RAOPL</name>
<dbReference type="Pfam" id="PF13510">
    <property type="entry name" value="Fer2_4"/>
    <property type="match status" value="1"/>
</dbReference>
<reference evidence="2 5" key="2">
    <citation type="submission" date="2023-12" db="EMBL/GenBank/DDBJ databases">
        <title>N/s.</title>
        <authorList>
            <person name="Dale J."/>
        </authorList>
    </citation>
    <scope>NUCLEOTIDE SEQUENCE [LARGE SCALE GENOMIC DNA]</scope>
    <source>
        <strain evidence="2 5">2023EL-01226</strain>
    </source>
</reference>
<protein>
    <submittedName>
        <fullName evidence="3">(2Fe-2S)-binding protein</fullName>
    </submittedName>
    <submittedName>
        <fullName evidence="2">2Fe-2S iron-sulfur cluster-binding protein</fullName>
    </submittedName>
</protein>
<dbReference type="EMBL" id="JAXUDK010000003">
    <property type="protein sequence ID" value="MDZ7465087.1"/>
    <property type="molecule type" value="Genomic_DNA"/>
</dbReference>
<reference evidence="3 4" key="1">
    <citation type="submission" date="2018-06" db="EMBL/GenBank/DDBJ databases">
        <title>Carbapenemase-producing Enterobacteriaceae present in wastewater treatment plant effluent and nearby surface waters in the US.</title>
        <authorList>
            <person name="Mathys D.A."/>
            <person name="Mollenkopf D.F."/>
            <person name="Feicht S.M."/>
            <person name="Adams R.J."/>
            <person name="Albers A.L."/>
            <person name="Stuever D.M."/>
            <person name="Daniels J.B."/>
            <person name="Wittum T.E."/>
        </authorList>
    </citation>
    <scope>NUCLEOTIDE SEQUENCE [LARGE SCALE GENOMIC DNA]</scope>
    <source>
        <strain evidence="3 4">GEO_47_Down_B</strain>
    </source>
</reference>
<dbReference type="Gene3D" id="3.10.20.440">
    <property type="entry name" value="2Fe-2S iron-sulphur cluster binding domain, sarcosine oxidase, alpha subunit, N-terminal domain"/>
    <property type="match status" value="1"/>
</dbReference>
<keyword evidence="1" id="KW-0560">Oxidoreductase</keyword>
<evidence type="ECO:0000313" key="5">
    <source>
        <dbReference type="Proteomes" id="UP001293169"/>
    </source>
</evidence>
<dbReference type="InterPro" id="IPR036010">
    <property type="entry name" value="2Fe-2S_ferredoxin-like_sf"/>
</dbReference>
<comment type="caution">
    <text evidence="3">The sequence shown here is derived from an EMBL/GenBank/DDBJ whole genome shotgun (WGS) entry which is preliminary data.</text>
</comment>
<accession>A0A2X2E7N3</accession>
<dbReference type="Proteomes" id="UP000288843">
    <property type="component" value="Unassembled WGS sequence"/>
</dbReference>
<evidence type="ECO:0000313" key="4">
    <source>
        <dbReference type="Proteomes" id="UP000288843"/>
    </source>
</evidence>
<dbReference type="GO" id="GO:0051536">
    <property type="term" value="F:iron-sulfur cluster binding"/>
    <property type="evidence" value="ECO:0007669"/>
    <property type="project" value="InterPro"/>
</dbReference>
<dbReference type="KEGG" id="rpln:B1209_23460"/>
<dbReference type="GeneID" id="57428666"/>
<keyword evidence="5" id="KW-1185">Reference proteome</keyword>
<evidence type="ECO:0000256" key="1">
    <source>
        <dbReference type="ARBA" id="ARBA00023002"/>
    </source>
</evidence>
<dbReference type="RefSeq" id="WP_047663964.1">
    <property type="nucleotide sequence ID" value="NZ_CABDVR010000001.1"/>
</dbReference>
<dbReference type="SUPFAM" id="SSF54292">
    <property type="entry name" value="2Fe-2S ferredoxin-like"/>
    <property type="match status" value="1"/>
</dbReference>
<dbReference type="AlphaFoldDB" id="A0A2X2E7N3"/>
<evidence type="ECO:0000313" key="2">
    <source>
        <dbReference type="EMBL" id="MDZ7465087.1"/>
    </source>
</evidence>
<dbReference type="Proteomes" id="UP001293169">
    <property type="component" value="Unassembled WGS sequence"/>
</dbReference>
<dbReference type="EMBL" id="QKOX01000001">
    <property type="protein sequence ID" value="RWT26044.1"/>
    <property type="molecule type" value="Genomic_DNA"/>
</dbReference>